<dbReference type="eggNOG" id="COG1172">
    <property type="taxonomic scope" value="Bacteria"/>
</dbReference>
<evidence type="ECO:0000256" key="2">
    <source>
        <dbReference type="ARBA" id="ARBA00022475"/>
    </source>
</evidence>
<feature type="transmembrane region" description="Helical" evidence="6">
    <location>
        <begin position="135"/>
        <end position="154"/>
    </location>
</feature>
<dbReference type="Proteomes" id="UP000030661">
    <property type="component" value="Unassembled WGS sequence"/>
</dbReference>
<dbReference type="EMBL" id="DF820476">
    <property type="protein sequence ID" value="GAK61071.1"/>
    <property type="molecule type" value="Genomic_DNA"/>
</dbReference>
<evidence type="ECO:0000256" key="5">
    <source>
        <dbReference type="ARBA" id="ARBA00023136"/>
    </source>
</evidence>
<feature type="transmembrane region" description="Helical" evidence="6">
    <location>
        <begin position="107"/>
        <end position="123"/>
    </location>
</feature>
<evidence type="ECO:0000256" key="6">
    <source>
        <dbReference type="SAM" id="Phobius"/>
    </source>
</evidence>
<name>A0A081C916_VECG1</name>
<proteinExistence type="predicted"/>
<dbReference type="AlphaFoldDB" id="A0A081C916"/>
<feature type="transmembrane region" description="Helical" evidence="6">
    <location>
        <begin position="43"/>
        <end position="61"/>
    </location>
</feature>
<dbReference type="Pfam" id="PF02653">
    <property type="entry name" value="BPD_transp_2"/>
    <property type="match status" value="1"/>
</dbReference>
<dbReference type="GO" id="GO:0005886">
    <property type="term" value="C:plasma membrane"/>
    <property type="evidence" value="ECO:0007669"/>
    <property type="project" value="UniProtKB-SubCell"/>
</dbReference>
<evidence type="ECO:0000313" key="8">
    <source>
        <dbReference type="Proteomes" id="UP000030661"/>
    </source>
</evidence>
<organism evidence="7">
    <name type="scientific">Vecturithrix granuli</name>
    <dbReference type="NCBI Taxonomy" id="1499967"/>
    <lineage>
        <taxon>Bacteria</taxon>
        <taxon>Candidatus Moduliflexota</taxon>
        <taxon>Candidatus Vecturitrichia</taxon>
        <taxon>Candidatus Vecturitrichales</taxon>
        <taxon>Candidatus Vecturitrichaceae</taxon>
        <taxon>Candidatus Vecturithrix</taxon>
    </lineage>
</organism>
<dbReference type="HOGENOM" id="CLU_028880_2_2_0"/>
<dbReference type="InterPro" id="IPR001851">
    <property type="entry name" value="ABC_transp_permease"/>
</dbReference>
<accession>A0A081C916</accession>
<dbReference type="GO" id="GO:0022857">
    <property type="term" value="F:transmembrane transporter activity"/>
    <property type="evidence" value="ECO:0007669"/>
    <property type="project" value="InterPro"/>
</dbReference>
<feature type="transmembrane region" description="Helical" evidence="6">
    <location>
        <begin position="82"/>
        <end position="101"/>
    </location>
</feature>
<keyword evidence="3 6" id="KW-0812">Transmembrane</keyword>
<keyword evidence="5 6" id="KW-0472">Membrane</keyword>
<sequence length="356" mass="37740">MSRSNIEERVIEKKYPEMKSPKERKKSGKTFGKQCLRFASRHQGLVVLVVIFIVAVVFSPISRKGNIIFLTPGNLTDLVRSMAPAAVMGFAMTMVIITAGIDLSVGSTVALSGVVVAMLLEWWKPGLSLPLHMAIAIVLALLAGALVGLLQGLIIANFNIQPFIVTLAGMIGVRGLTRWLNNNERIGLGLGDDVSGSFGNWFSSKEFMLGSFLVTAIIFGILLHKTVFGRYVRAVGGNAQASRYAGLPIKSVQVAVYTLMGFMAGFAGILLAARTTCGDPNNGISMELDVISVAAIGGTSLAGGVGTIPGTVIGALIVGILTNILGLNNVDFNIQKVIMAVIILLAVASQQKRRKE</sequence>
<dbReference type="PANTHER" id="PTHR32196">
    <property type="entry name" value="ABC TRANSPORTER PERMEASE PROTEIN YPHD-RELATED-RELATED"/>
    <property type="match status" value="1"/>
</dbReference>
<comment type="subcellular location">
    <subcellularLocation>
        <location evidence="1">Cell membrane</location>
        <topology evidence="1">Multi-pass membrane protein</topology>
    </subcellularLocation>
</comment>
<evidence type="ECO:0000256" key="1">
    <source>
        <dbReference type="ARBA" id="ARBA00004651"/>
    </source>
</evidence>
<feature type="transmembrane region" description="Helical" evidence="6">
    <location>
        <begin position="293"/>
        <end position="320"/>
    </location>
</feature>
<gene>
    <name evidence="7" type="ORF">U27_00969</name>
</gene>
<reference evidence="7" key="1">
    <citation type="journal article" date="2015" name="PeerJ">
        <title>First genomic representation of candidate bacterial phylum KSB3 points to enhanced environmental sensing as a trigger of wastewater bulking.</title>
        <authorList>
            <person name="Sekiguchi Y."/>
            <person name="Ohashi A."/>
            <person name="Parks D.H."/>
            <person name="Yamauchi T."/>
            <person name="Tyson G.W."/>
            <person name="Hugenholtz P."/>
        </authorList>
    </citation>
    <scope>NUCLEOTIDE SEQUENCE [LARGE SCALE GENOMIC DNA]</scope>
</reference>
<keyword evidence="2" id="KW-1003">Cell membrane</keyword>
<evidence type="ECO:0000256" key="4">
    <source>
        <dbReference type="ARBA" id="ARBA00022989"/>
    </source>
</evidence>
<keyword evidence="8" id="KW-1185">Reference proteome</keyword>
<keyword evidence="4 6" id="KW-1133">Transmembrane helix</keyword>
<feature type="transmembrane region" description="Helical" evidence="6">
    <location>
        <begin position="160"/>
        <end position="177"/>
    </location>
</feature>
<dbReference type="CDD" id="cd06579">
    <property type="entry name" value="TM_PBP1_transp_AraH_like"/>
    <property type="match status" value="1"/>
</dbReference>
<dbReference type="STRING" id="1499967.U27_00969"/>
<feature type="transmembrane region" description="Helical" evidence="6">
    <location>
        <begin position="254"/>
        <end position="273"/>
    </location>
</feature>
<evidence type="ECO:0000313" key="7">
    <source>
        <dbReference type="EMBL" id="GAK61071.1"/>
    </source>
</evidence>
<protein>
    <submittedName>
        <fullName evidence="7">Inner-membrane translocator</fullName>
    </submittedName>
</protein>
<evidence type="ECO:0000256" key="3">
    <source>
        <dbReference type="ARBA" id="ARBA00022692"/>
    </source>
</evidence>
<feature type="transmembrane region" description="Helical" evidence="6">
    <location>
        <begin position="207"/>
        <end position="224"/>
    </location>
</feature>